<dbReference type="GO" id="GO:0046872">
    <property type="term" value="F:metal ion binding"/>
    <property type="evidence" value="ECO:0007669"/>
    <property type="project" value="UniProtKB-KW"/>
</dbReference>
<dbReference type="AlphaFoldDB" id="A0A4D4LNA4"/>
<keyword evidence="1" id="KW-0479">Metal-binding</keyword>
<dbReference type="InterPro" id="IPR036663">
    <property type="entry name" value="Fumarylacetoacetase_C_sf"/>
</dbReference>
<dbReference type="Gene3D" id="3.90.850.10">
    <property type="entry name" value="Fumarylacetoacetase-like, C-terminal domain"/>
    <property type="match status" value="1"/>
</dbReference>
<protein>
    <recommendedName>
        <fullName evidence="2">Fumarylacetoacetase-like C-terminal domain-containing protein</fullName>
    </recommendedName>
</protein>
<keyword evidence="4" id="KW-1185">Reference proteome</keyword>
<reference evidence="3 4" key="1">
    <citation type="journal article" date="2020" name="Int. J. Syst. Evol. Microbiol.">
        <title>Reclassification of Streptomyces castelarensis and Streptomyces sporoclivatus as later heterotypic synonyms of Streptomyces antimycoticus.</title>
        <authorList>
            <person name="Komaki H."/>
            <person name="Tamura T."/>
        </authorList>
    </citation>
    <scope>NUCLEOTIDE SEQUENCE [LARGE SCALE GENOMIC DNA]</scope>
    <source>
        <strain evidence="3 4">NBRC 13459</strain>
    </source>
</reference>
<dbReference type="EMBL" id="BJHW01000002">
    <property type="protein sequence ID" value="GDY59908.1"/>
    <property type="molecule type" value="Genomic_DNA"/>
</dbReference>
<dbReference type="SUPFAM" id="SSF56529">
    <property type="entry name" value="FAH"/>
    <property type="match status" value="1"/>
</dbReference>
<accession>A0A4D4LNA4</accession>
<evidence type="ECO:0000313" key="3">
    <source>
        <dbReference type="EMBL" id="GDY59908.1"/>
    </source>
</evidence>
<evidence type="ECO:0000256" key="1">
    <source>
        <dbReference type="ARBA" id="ARBA00022723"/>
    </source>
</evidence>
<evidence type="ECO:0000313" key="4">
    <source>
        <dbReference type="Proteomes" id="UP000301309"/>
    </source>
</evidence>
<sequence>MASSFARIIAELSHGMTLRPGDAVLTGTPSGIGNAREPRIFLGDGDLVVTRVGGLGELRNRVRRTRLA</sequence>
<organism evidence="3 4">
    <name type="scientific">Streptomyces violaceusniger</name>
    <dbReference type="NCBI Taxonomy" id="68280"/>
    <lineage>
        <taxon>Bacteria</taxon>
        <taxon>Bacillati</taxon>
        <taxon>Actinomycetota</taxon>
        <taxon>Actinomycetes</taxon>
        <taxon>Kitasatosporales</taxon>
        <taxon>Streptomycetaceae</taxon>
        <taxon>Streptomyces</taxon>
        <taxon>Streptomyces violaceusniger group</taxon>
    </lineage>
</organism>
<dbReference type="Proteomes" id="UP000301309">
    <property type="component" value="Unassembled WGS sequence"/>
</dbReference>
<name>A0A4D4LNA4_STRVO</name>
<dbReference type="InterPro" id="IPR011234">
    <property type="entry name" value="Fumarylacetoacetase-like_C"/>
</dbReference>
<proteinExistence type="predicted"/>
<dbReference type="PANTHER" id="PTHR11820">
    <property type="entry name" value="ACYLPYRUVASE"/>
    <property type="match status" value="1"/>
</dbReference>
<gene>
    <name evidence="3" type="ORF">SVIO_105310</name>
</gene>
<evidence type="ECO:0000259" key="2">
    <source>
        <dbReference type="Pfam" id="PF01557"/>
    </source>
</evidence>
<dbReference type="GO" id="GO:0018773">
    <property type="term" value="F:acetylpyruvate hydrolase activity"/>
    <property type="evidence" value="ECO:0007669"/>
    <property type="project" value="TreeGrafter"/>
</dbReference>
<comment type="caution">
    <text evidence="3">The sequence shown here is derived from an EMBL/GenBank/DDBJ whole genome shotgun (WGS) entry which is preliminary data.</text>
</comment>
<dbReference type="PANTHER" id="PTHR11820:SF7">
    <property type="entry name" value="ACYLPYRUVASE FAHD1, MITOCHONDRIAL"/>
    <property type="match status" value="1"/>
</dbReference>
<feature type="domain" description="Fumarylacetoacetase-like C-terminal" evidence="2">
    <location>
        <begin position="1"/>
        <end position="63"/>
    </location>
</feature>
<dbReference type="OrthoDB" id="9805307at2"/>
<dbReference type="Pfam" id="PF01557">
    <property type="entry name" value="FAA_hydrolase"/>
    <property type="match status" value="1"/>
</dbReference>